<gene>
    <name evidence="1" type="ORF">N7376_06280</name>
</gene>
<comment type="caution">
    <text evidence="1">The sequence shown here is derived from an EMBL/GenBank/DDBJ whole genome shotgun (WGS) entry which is preliminary data.</text>
</comment>
<dbReference type="EMBL" id="JAODYY010000002">
    <property type="protein sequence ID" value="MDH0123597.1"/>
    <property type="molecule type" value="Genomic_DNA"/>
</dbReference>
<protein>
    <submittedName>
        <fullName evidence="1">Uncharacterized protein</fullName>
    </submittedName>
</protein>
<evidence type="ECO:0000313" key="1">
    <source>
        <dbReference type="EMBL" id="MDH0123597.1"/>
    </source>
</evidence>
<evidence type="ECO:0000313" key="2">
    <source>
        <dbReference type="Proteomes" id="UP001158087"/>
    </source>
</evidence>
<sequence length="73" mass="8327">MLHGKRCGLPADLRKQFDVVEKNSFGAATPIKIVINRQQTMGRIIHMRQTAPRCALERFDLIEQIGASQQFVF</sequence>
<accession>A0AA42GZ57</accession>
<dbReference type="Proteomes" id="UP001158087">
    <property type="component" value="Unassembled WGS sequence"/>
</dbReference>
<dbReference type="AlphaFoldDB" id="A0AA42GZ57"/>
<name>A0AA42GZ57_9HYPH</name>
<organism evidence="1 2">
    <name type="scientific">Brucella intermedia GD04153</name>
    <dbReference type="NCBI Taxonomy" id="2975438"/>
    <lineage>
        <taxon>Bacteria</taxon>
        <taxon>Pseudomonadati</taxon>
        <taxon>Pseudomonadota</taxon>
        <taxon>Alphaproteobacteria</taxon>
        <taxon>Hyphomicrobiales</taxon>
        <taxon>Brucellaceae</taxon>
        <taxon>Brucella/Ochrobactrum group</taxon>
        <taxon>Brucella</taxon>
    </lineage>
</organism>
<proteinExistence type="predicted"/>
<reference evidence="1" key="1">
    <citation type="submission" date="2022-09" db="EMBL/GenBank/DDBJ databases">
        <title>Intensive care unit water sources are persistently colonized with multi-drug resistant bacteria and are the site of extensive horizontal gene transfer of antibiotic resistance genes.</title>
        <authorList>
            <person name="Diorio-Toth L."/>
        </authorList>
    </citation>
    <scope>NUCLEOTIDE SEQUENCE</scope>
    <source>
        <strain evidence="1">GD04153</strain>
    </source>
</reference>